<gene>
    <name evidence="1" type="ORF">H9632_16145</name>
</gene>
<name>A0ABR8XRN6_9BACL</name>
<accession>A0ABR8XRN6</accession>
<comment type="caution">
    <text evidence="1">The sequence shown here is derived from an EMBL/GenBank/DDBJ whole genome shotgun (WGS) entry which is preliminary data.</text>
</comment>
<evidence type="ECO:0000313" key="1">
    <source>
        <dbReference type="EMBL" id="MBD8034600.1"/>
    </source>
</evidence>
<reference evidence="1 2" key="1">
    <citation type="submission" date="2020-08" db="EMBL/GenBank/DDBJ databases">
        <title>A Genomic Blueprint of the Chicken Gut Microbiome.</title>
        <authorList>
            <person name="Gilroy R."/>
            <person name="Ravi A."/>
            <person name="Getino M."/>
            <person name="Pursley I."/>
            <person name="Horton D.L."/>
            <person name="Alikhan N.-F."/>
            <person name="Baker D."/>
            <person name="Gharbi K."/>
            <person name="Hall N."/>
            <person name="Watson M."/>
            <person name="Adriaenssens E.M."/>
            <person name="Foster-Nyarko E."/>
            <person name="Jarju S."/>
            <person name="Secka A."/>
            <person name="Antonio M."/>
            <person name="Oren A."/>
            <person name="Chaudhuri R."/>
            <person name="La Ragione R.M."/>
            <person name="Hildebrand F."/>
            <person name="Pallen M.J."/>
        </authorList>
    </citation>
    <scope>NUCLEOTIDE SEQUENCE [LARGE SCALE GENOMIC DNA]</scope>
    <source>
        <strain evidence="1 2">Sa1YVA6</strain>
    </source>
</reference>
<dbReference type="RefSeq" id="WP_191705097.1">
    <property type="nucleotide sequence ID" value="NZ_JACSPW010000019.1"/>
</dbReference>
<organism evidence="1 2">
    <name type="scientific">Solibacillus merdavium</name>
    <dbReference type="NCBI Taxonomy" id="2762218"/>
    <lineage>
        <taxon>Bacteria</taxon>
        <taxon>Bacillati</taxon>
        <taxon>Bacillota</taxon>
        <taxon>Bacilli</taxon>
        <taxon>Bacillales</taxon>
        <taxon>Caryophanaceae</taxon>
        <taxon>Solibacillus</taxon>
    </lineage>
</organism>
<keyword evidence="2" id="KW-1185">Reference proteome</keyword>
<proteinExistence type="predicted"/>
<sequence>MAVFSSMTELINYYNEKQTIPSRIAVTINGSVHKFKRTSTHNKDKISKDMIDNYTFVEDENCGLSIELHVHFYRFYEAKQIVESYMVFFHDEDVLYLHPIYFYNRFLTDVDFAPYINATSDSLEKWTGLKWVNINNAPTAFADIRDEAYSKIKADTFYLVPPLVDPAIESELDQSLLNLFNENYKKHWLIDEHGQSSYFNMPFEVPEFW</sequence>
<dbReference type="EMBL" id="JACSPW010000019">
    <property type="protein sequence ID" value="MBD8034600.1"/>
    <property type="molecule type" value="Genomic_DNA"/>
</dbReference>
<dbReference type="Proteomes" id="UP000600565">
    <property type="component" value="Unassembled WGS sequence"/>
</dbReference>
<evidence type="ECO:0000313" key="2">
    <source>
        <dbReference type="Proteomes" id="UP000600565"/>
    </source>
</evidence>
<protein>
    <submittedName>
        <fullName evidence="1">Uncharacterized protein</fullName>
    </submittedName>
</protein>